<dbReference type="PROSITE" id="PS51257">
    <property type="entry name" value="PROKAR_LIPOPROTEIN"/>
    <property type="match status" value="1"/>
</dbReference>
<sequence>MKVPETTRLRGIRTGAVLAAAALALAACGNNGGGGASAAGGKITLRITWWGNPTRAKATQDAIALFQKAHPNISVQTQPGAYTGYYDKLNTQVTAGDAPDIFQVDTVAKYADKNALVDLSTQSPVLNTAKIDQSYLAQGSVNGKLYEVPAGSNLFALTFSGDLVAKAGLTSPTAGLSWQQYATLAKQISAKKLSAAGGGQVYGAADDSYNTQAFEIWARQQGGNLYSADGKSLGFSKQTLVDWWNYWAAMRADGAVPPATTTEPGVTGDVTKAPIAKGQVAMDLYGTSTTLPGTGWQYVGLPGESGHPGAYLKRSVNWGIYAKSKHPTEAAELIDFLVNSPEAGAAQGLTRGGPVNSDVLTALTPTLTGNDKAVATYGQYVAQAGNNSAPPPAAPAAQQQIETDLYVRMAENVWFGKSSVDAAAQSFMDQADKLLAQGS</sequence>
<dbReference type="SUPFAM" id="SSF53850">
    <property type="entry name" value="Periplasmic binding protein-like II"/>
    <property type="match status" value="1"/>
</dbReference>
<comment type="caution">
    <text evidence="2">The sequence shown here is derived from an EMBL/GenBank/DDBJ whole genome shotgun (WGS) entry which is preliminary data.</text>
</comment>
<evidence type="ECO:0000313" key="2">
    <source>
        <dbReference type="EMBL" id="MBS2550930.1"/>
    </source>
</evidence>
<feature type="chain" id="PRO_5046111136" evidence="1">
    <location>
        <begin position="27"/>
        <end position="439"/>
    </location>
</feature>
<evidence type="ECO:0000256" key="1">
    <source>
        <dbReference type="SAM" id="SignalP"/>
    </source>
</evidence>
<gene>
    <name evidence="2" type="ORF">KGQ19_29060</name>
</gene>
<dbReference type="RefSeq" id="WP_212014694.1">
    <property type="nucleotide sequence ID" value="NZ_JAAFYZ010000120.1"/>
</dbReference>
<protein>
    <submittedName>
        <fullName evidence="2">Extracellular solute-binding protein</fullName>
    </submittedName>
</protein>
<accession>A0ABS5KY50</accession>
<reference evidence="2 3" key="1">
    <citation type="submission" date="2020-02" db="EMBL/GenBank/DDBJ databases">
        <title>Acidophilic actinobacteria isolated from forest soil.</title>
        <authorList>
            <person name="Golinska P."/>
        </authorList>
    </citation>
    <scope>NUCLEOTIDE SEQUENCE [LARGE SCALE GENOMIC DNA]</scope>
    <source>
        <strain evidence="2 3">NL8</strain>
    </source>
</reference>
<keyword evidence="1" id="KW-0732">Signal</keyword>
<keyword evidence="3" id="KW-1185">Reference proteome</keyword>
<dbReference type="InterPro" id="IPR006059">
    <property type="entry name" value="SBP"/>
</dbReference>
<dbReference type="EMBL" id="JAAFYZ010000120">
    <property type="protein sequence ID" value="MBS2550930.1"/>
    <property type="molecule type" value="Genomic_DNA"/>
</dbReference>
<proteinExistence type="predicted"/>
<dbReference type="Pfam" id="PF13416">
    <property type="entry name" value="SBP_bac_8"/>
    <property type="match status" value="1"/>
</dbReference>
<dbReference type="InterPro" id="IPR050490">
    <property type="entry name" value="Bact_solute-bd_prot1"/>
</dbReference>
<dbReference type="PANTHER" id="PTHR43649:SF12">
    <property type="entry name" value="DIACETYLCHITOBIOSE BINDING PROTEIN DASA"/>
    <property type="match status" value="1"/>
</dbReference>
<organism evidence="2 3">
    <name type="scientific">Catenulispora pinistramenti</name>
    <dbReference type="NCBI Taxonomy" id="2705254"/>
    <lineage>
        <taxon>Bacteria</taxon>
        <taxon>Bacillati</taxon>
        <taxon>Actinomycetota</taxon>
        <taxon>Actinomycetes</taxon>
        <taxon>Catenulisporales</taxon>
        <taxon>Catenulisporaceae</taxon>
        <taxon>Catenulispora</taxon>
    </lineage>
</organism>
<evidence type="ECO:0000313" key="3">
    <source>
        <dbReference type="Proteomes" id="UP000730482"/>
    </source>
</evidence>
<dbReference type="PANTHER" id="PTHR43649">
    <property type="entry name" value="ARABINOSE-BINDING PROTEIN-RELATED"/>
    <property type="match status" value="1"/>
</dbReference>
<feature type="signal peptide" evidence="1">
    <location>
        <begin position="1"/>
        <end position="26"/>
    </location>
</feature>
<dbReference type="Proteomes" id="UP000730482">
    <property type="component" value="Unassembled WGS sequence"/>
</dbReference>
<name>A0ABS5KY50_9ACTN</name>
<dbReference type="Gene3D" id="3.40.190.10">
    <property type="entry name" value="Periplasmic binding protein-like II"/>
    <property type="match status" value="2"/>
</dbReference>